<name>A0A414RB25_9FIRM</name>
<comment type="caution">
    <text evidence="2">The sequence shown here is derived from an EMBL/GenBank/DDBJ whole genome shotgun (WGS) entry which is preliminary data.</text>
</comment>
<evidence type="ECO:0000313" key="3">
    <source>
        <dbReference type="Proteomes" id="UP000286186"/>
    </source>
</evidence>
<dbReference type="SUPFAM" id="SSF51306">
    <property type="entry name" value="LexA/Signal peptidase"/>
    <property type="match status" value="1"/>
</dbReference>
<organism evidence="2 3">
    <name type="scientific">Eubacterium ventriosum</name>
    <dbReference type="NCBI Taxonomy" id="39496"/>
    <lineage>
        <taxon>Bacteria</taxon>
        <taxon>Bacillati</taxon>
        <taxon>Bacillota</taxon>
        <taxon>Clostridia</taxon>
        <taxon>Eubacteriales</taxon>
        <taxon>Eubacteriaceae</taxon>
        <taxon>Eubacterium</taxon>
    </lineage>
</organism>
<dbReference type="GO" id="GO:0003677">
    <property type="term" value="F:DNA binding"/>
    <property type="evidence" value="ECO:0007669"/>
    <property type="project" value="InterPro"/>
</dbReference>
<dbReference type="EMBL" id="QRHR01000002">
    <property type="protein sequence ID" value="RHF90235.1"/>
    <property type="molecule type" value="Genomic_DNA"/>
</dbReference>
<dbReference type="Gene3D" id="1.10.260.40">
    <property type="entry name" value="lambda repressor-like DNA-binding domains"/>
    <property type="match status" value="1"/>
</dbReference>
<dbReference type="InterPro" id="IPR015927">
    <property type="entry name" value="Peptidase_S24_S26A/B/C"/>
</dbReference>
<dbReference type="InterPro" id="IPR036286">
    <property type="entry name" value="LexA/Signal_pep-like_sf"/>
</dbReference>
<dbReference type="Pfam" id="PF13443">
    <property type="entry name" value="HTH_26"/>
    <property type="match status" value="1"/>
</dbReference>
<protein>
    <submittedName>
        <fullName evidence="2">Helix-turn-helix domain-containing protein</fullName>
    </submittedName>
</protein>
<dbReference type="AlphaFoldDB" id="A0A414RB25"/>
<gene>
    <name evidence="2" type="ORF">DW652_02820</name>
</gene>
<dbReference type="PROSITE" id="PS50943">
    <property type="entry name" value="HTH_CROC1"/>
    <property type="match status" value="1"/>
</dbReference>
<dbReference type="InterPro" id="IPR001387">
    <property type="entry name" value="Cro/C1-type_HTH"/>
</dbReference>
<dbReference type="SMART" id="SM00530">
    <property type="entry name" value="HTH_XRE"/>
    <property type="match status" value="1"/>
</dbReference>
<evidence type="ECO:0000259" key="1">
    <source>
        <dbReference type="PROSITE" id="PS50943"/>
    </source>
</evidence>
<dbReference type="Pfam" id="PF00717">
    <property type="entry name" value="Peptidase_S24"/>
    <property type="match status" value="1"/>
</dbReference>
<evidence type="ECO:0000313" key="2">
    <source>
        <dbReference type="EMBL" id="RHF90235.1"/>
    </source>
</evidence>
<proteinExistence type="predicted"/>
<dbReference type="Gene3D" id="2.10.109.10">
    <property type="entry name" value="Umud Fragment, subunit A"/>
    <property type="match status" value="1"/>
</dbReference>
<sequence length="241" mass="27165">MNQKSQDLDFLKNTMVQNINRLLYKKNWSIRQLSDQAGLPYESIKKLVGGKIKNPTIYTISKVCDALDCSIDYLLGRSVINTIDQKSLPPRVFNLLAEIAYFESRIADYNQSHKTDCVSVLTPTGIVQDGMVFDSISTDIVDISPYQQDFGDIVLCGIKIVGRNLSPTYFDNDILLIGKDRFPESGETGIFLIGNKVYIRKYIPGIRLELAPINGDKNSLFIDNIDDVHYFGRVLTVVRDA</sequence>
<dbReference type="CDD" id="cd06529">
    <property type="entry name" value="S24_LexA-like"/>
    <property type="match status" value="1"/>
</dbReference>
<dbReference type="SUPFAM" id="SSF47413">
    <property type="entry name" value="lambda repressor-like DNA-binding domains"/>
    <property type="match status" value="1"/>
</dbReference>
<feature type="domain" description="HTH cro/C1-type" evidence="1">
    <location>
        <begin position="25"/>
        <end position="74"/>
    </location>
</feature>
<dbReference type="CDD" id="cd00093">
    <property type="entry name" value="HTH_XRE"/>
    <property type="match status" value="1"/>
</dbReference>
<accession>A0A414RB25</accession>
<dbReference type="Proteomes" id="UP000286186">
    <property type="component" value="Unassembled WGS sequence"/>
</dbReference>
<dbReference type="InterPro" id="IPR010982">
    <property type="entry name" value="Lambda_DNA-bd_dom_sf"/>
</dbReference>
<dbReference type="RefSeq" id="WP_118231330.1">
    <property type="nucleotide sequence ID" value="NZ_CATWJF010000002.1"/>
</dbReference>
<reference evidence="2 3" key="1">
    <citation type="submission" date="2018-08" db="EMBL/GenBank/DDBJ databases">
        <title>A genome reference for cultivated species of the human gut microbiota.</title>
        <authorList>
            <person name="Zou Y."/>
            <person name="Xue W."/>
            <person name="Luo G."/>
        </authorList>
    </citation>
    <scope>NUCLEOTIDE SEQUENCE [LARGE SCALE GENOMIC DNA]</scope>
    <source>
        <strain evidence="2 3">AM23-22</strain>
    </source>
</reference>
<dbReference type="InterPro" id="IPR039418">
    <property type="entry name" value="LexA-like"/>
</dbReference>